<gene>
    <name evidence="2" type="ORF">BCR32DRAFT_325295</name>
</gene>
<evidence type="ECO:0000313" key="3">
    <source>
        <dbReference type="Proteomes" id="UP000193944"/>
    </source>
</evidence>
<protein>
    <submittedName>
        <fullName evidence="2">Uncharacterized protein</fullName>
    </submittedName>
</protein>
<reference evidence="2 3" key="2">
    <citation type="submission" date="2016-08" db="EMBL/GenBank/DDBJ databases">
        <title>Pervasive Adenine N6-methylation of Active Genes in Fungi.</title>
        <authorList>
            <consortium name="DOE Joint Genome Institute"/>
            <person name="Mondo S.J."/>
            <person name="Dannebaum R.O."/>
            <person name="Kuo R.C."/>
            <person name="Labutti K."/>
            <person name="Haridas S."/>
            <person name="Kuo A."/>
            <person name="Salamov A."/>
            <person name="Ahrendt S.R."/>
            <person name="Lipzen A."/>
            <person name="Sullivan W."/>
            <person name="Andreopoulos W.B."/>
            <person name="Clum A."/>
            <person name="Lindquist E."/>
            <person name="Daum C."/>
            <person name="Ramamoorthy G.K."/>
            <person name="Gryganskyi A."/>
            <person name="Culley D."/>
            <person name="Magnuson J.K."/>
            <person name="James T.Y."/>
            <person name="O'Malley M.A."/>
            <person name="Stajich J.E."/>
            <person name="Spatafora J.W."/>
            <person name="Visel A."/>
            <person name="Grigoriev I.V."/>
        </authorList>
    </citation>
    <scope>NUCLEOTIDE SEQUENCE [LARGE SCALE GENOMIC DNA]</scope>
    <source>
        <strain evidence="2 3">S4</strain>
    </source>
</reference>
<sequence length="289" mass="33183">MKSLAKRISQTFVKDSSETIDINENENGTNNPLNIKKELKKKKSIKDMMVDTFKNPFSYLKNGSNNTVLPNNQNITDVTYSTFSSTEFESVFNHPVKSNPSKLLYVPKSLQHSFVKNEVDVNDTSTVNSNDFSNINVHVASSSTVSNEIDEKIINQNEEEKEDEEKEIEEEKMSSESTLCSDDQIDRSDSGYSDKSKNSKKESKYTFFPWRFIKRQISFTKSEVVSFCNNNKLTSYDRYENYNSDNETADISEDETAIELQVINSNENEISEKDLIPEPENNENHQFSI</sequence>
<dbReference type="OrthoDB" id="2147817at2759"/>
<comment type="caution">
    <text evidence="2">The sequence shown here is derived from an EMBL/GenBank/DDBJ whole genome shotgun (WGS) entry which is preliminary data.</text>
</comment>
<evidence type="ECO:0000256" key="1">
    <source>
        <dbReference type="SAM" id="MobiDB-lite"/>
    </source>
</evidence>
<feature type="region of interest" description="Disordered" evidence="1">
    <location>
        <begin position="148"/>
        <end position="199"/>
    </location>
</feature>
<feature type="compositionally biased region" description="Basic and acidic residues" evidence="1">
    <location>
        <begin position="184"/>
        <end position="199"/>
    </location>
</feature>
<dbReference type="EMBL" id="MCFG01000031">
    <property type="protein sequence ID" value="ORX85698.1"/>
    <property type="molecule type" value="Genomic_DNA"/>
</dbReference>
<dbReference type="AlphaFoldDB" id="A0A1Y1XIW1"/>
<accession>A0A1Y1XIW1</accession>
<keyword evidence="3" id="KW-1185">Reference proteome</keyword>
<name>A0A1Y1XIW1_9FUNG</name>
<organism evidence="2 3">
    <name type="scientific">Anaeromyces robustus</name>
    <dbReference type="NCBI Taxonomy" id="1754192"/>
    <lineage>
        <taxon>Eukaryota</taxon>
        <taxon>Fungi</taxon>
        <taxon>Fungi incertae sedis</taxon>
        <taxon>Chytridiomycota</taxon>
        <taxon>Chytridiomycota incertae sedis</taxon>
        <taxon>Neocallimastigomycetes</taxon>
        <taxon>Neocallimastigales</taxon>
        <taxon>Neocallimastigaceae</taxon>
        <taxon>Anaeromyces</taxon>
    </lineage>
</organism>
<feature type="region of interest" description="Disordered" evidence="1">
    <location>
        <begin position="270"/>
        <end position="289"/>
    </location>
</feature>
<feature type="compositionally biased region" description="Acidic residues" evidence="1">
    <location>
        <begin position="157"/>
        <end position="168"/>
    </location>
</feature>
<evidence type="ECO:0000313" key="2">
    <source>
        <dbReference type="EMBL" id="ORX85698.1"/>
    </source>
</evidence>
<dbReference type="Proteomes" id="UP000193944">
    <property type="component" value="Unassembled WGS sequence"/>
</dbReference>
<reference evidence="2 3" key="1">
    <citation type="submission" date="2016-08" db="EMBL/GenBank/DDBJ databases">
        <title>A Parts List for Fungal Cellulosomes Revealed by Comparative Genomics.</title>
        <authorList>
            <consortium name="DOE Joint Genome Institute"/>
            <person name="Haitjema C.H."/>
            <person name="Gilmore S.P."/>
            <person name="Henske J.K."/>
            <person name="Solomon K.V."/>
            <person name="De Groot R."/>
            <person name="Kuo A."/>
            <person name="Mondo S.J."/>
            <person name="Salamov A.A."/>
            <person name="Labutti K."/>
            <person name="Zhao Z."/>
            <person name="Chiniquy J."/>
            <person name="Barry K."/>
            <person name="Brewer H.M."/>
            <person name="Purvine S.O."/>
            <person name="Wright A.T."/>
            <person name="Boxma B."/>
            <person name="Van Alen T."/>
            <person name="Hackstein J.H."/>
            <person name="Baker S.E."/>
            <person name="Grigoriev I.V."/>
            <person name="O'Malley M.A."/>
        </authorList>
    </citation>
    <scope>NUCLEOTIDE SEQUENCE [LARGE SCALE GENOMIC DNA]</scope>
    <source>
        <strain evidence="2 3">S4</strain>
    </source>
</reference>
<proteinExistence type="predicted"/>